<accession>A0A7C5MYS5</accession>
<name>A0A7C5MYS5_9GAMM</name>
<feature type="domain" description="Hemerythrin-like" evidence="1">
    <location>
        <begin position="16"/>
        <end position="138"/>
    </location>
</feature>
<gene>
    <name evidence="2" type="ORF">ENJ98_00940</name>
</gene>
<protein>
    <submittedName>
        <fullName evidence="2">Hemerythrin domain-containing protein</fullName>
    </submittedName>
</protein>
<dbReference type="EMBL" id="DROM01000059">
    <property type="protein sequence ID" value="HHH12782.1"/>
    <property type="molecule type" value="Genomic_DNA"/>
</dbReference>
<dbReference type="Proteomes" id="UP000886100">
    <property type="component" value="Unassembled WGS sequence"/>
</dbReference>
<dbReference type="Pfam" id="PF01814">
    <property type="entry name" value="Hemerythrin"/>
    <property type="match status" value="1"/>
</dbReference>
<sequence>MPDEDTHRNRIRRAMISSFLTQDHQRCDGLFAEAEEKVAAGDWEAAGKAFQAMREAIEHHFAMEESVFFPRFEAASGMTMGPTQVMRQEHEQMRALFDSMEESLRAREADAYLGDSETLLIMMQQHNAKEEQILYPMLDAHLQAEAESLVKEAGGVGN</sequence>
<dbReference type="Gene3D" id="1.20.120.520">
    <property type="entry name" value="nmb1532 protein domain like"/>
    <property type="match status" value="1"/>
</dbReference>
<organism evidence="2">
    <name type="scientific">Thiolapillus brandeum</name>
    <dbReference type="NCBI Taxonomy" id="1076588"/>
    <lineage>
        <taxon>Bacteria</taxon>
        <taxon>Pseudomonadati</taxon>
        <taxon>Pseudomonadota</taxon>
        <taxon>Gammaproteobacteria</taxon>
        <taxon>Chromatiales</taxon>
        <taxon>Sedimenticolaceae</taxon>
        <taxon>Thiolapillus</taxon>
    </lineage>
</organism>
<evidence type="ECO:0000313" key="2">
    <source>
        <dbReference type="EMBL" id="HHH12782.1"/>
    </source>
</evidence>
<comment type="caution">
    <text evidence="2">The sequence shown here is derived from an EMBL/GenBank/DDBJ whole genome shotgun (WGS) entry which is preliminary data.</text>
</comment>
<dbReference type="GO" id="GO:0005886">
    <property type="term" value="C:plasma membrane"/>
    <property type="evidence" value="ECO:0007669"/>
    <property type="project" value="TreeGrafter"/>
</dbReference>
<dbReference type="AlphaFoldDB" id="A0A7C5MYS5"/>
<proteinExistence type="predicted"/>
<dbReference type="PANTHER" id="PTHR39966">
    <property type="entry name" value="BLL2471 PROTEIN-RELATED"/>
    <property type="match status" value="1"/>
</dbReference>
<evidence type="ECO:0000259" key="1">
    <source>
        <dbReference type="Pfam" id="PF01814"/>
    </source>
</evidence>
<dbReference type="PANTHER" id="PTHR39966:SF3">
    <property type="entry name" value="DUF438 DOMAIN-CONTAINING PROTEIN"/>
    <property type="match status" value="1"/>
</dbReference>
<reference evidence="2" key="1">
    <citation type="journal article" date="2020" name="mSystems">
        <title>Genome- and Community-Level Interaction Insights into Carbon Utilization and Element Cycling Functions of Hydrothermarchaeota in Hydrothermal Sediment.</title>
        <authorList>
            <person name="Zhou Z."/>
            <person name="Liu Y."/>
            <person name="Xu W."/>
            <person name="Pan J."/>
            <person name="Luo Z.H."/>
            <person name="Li M."/>
        </authorList>
    </citation>
    <scope>NUCLEOTIDE SEQUENCE [LARGE SCALE GENOMIC DNA]</scope>
    <source>
        <strain evidence="2">HyVt-535</strain>
    </source>
</reference>
<dbReference type="InterPro" id="IPR012312">
    <property type="entry name" value="Hemerythrin-like"/>
</dbReference>